<evidence type="ECO:0000313" key="3">
    <source>
        <dbReference type="Proteomes" id="UP001144396"/>
    </source>
</evidence>
<dbReference type="Proteomes" id="UP001144396">
    <property type="component" value="Unassembled WGS sequence"/>
</dbReference>
<proteinExistence type="predicted"/>
<organism evidence="2 3">
    <name type="scientific">Agromyces rhizosphaerae</name>
    <dbReference type="NCBI Taxonomy" id="88374"/>
    <lineage>
        <taxon>Bacteria</taxon>
        <taxon>Bacillati</taxon>
        <taxon>Actinomycetota</taxon>
        <taxon>Actinomycetes</taxon>
        <taxon>Micrococcales</taxon>
        <taxon>Microbacteriaceae</taxon>
        <taxon>Agromyces</taxon>
    </lineage>
</organism>
<evidence type="ECO:0000256" key="1">
    <source>
        <dbReference type="SAM" id="MobiDB-lite"/>
    </source>
</evidence>
<evidence type="ECO:0000313" key="2">
    <source>
        <dbReference type="EMBL" id="GLI28041.1"/>
    </source>
</evidence>
<name>A0A9W6CXX0_9MICO</name>
<dbReference type="EMBL" id="BSDP01000001">
    <property type="protein sequence ID" value="GLI28041.1"/>
    <property type="molecule type" value="Genomic_DNA"/>
</dbReference>
<keyword evidence="3" id="KW-1185">Reference proteome</keyword>
<reference evidence="2" key="1">
    <citation type="submission" date="2022-12" db="EMBL/GenBank/DDBJ databases">
        <title>Reference genome sequencing for broad-spectrum identification of bacterial and archaeal isolates by mass spectrometry.</title>
        <authorList>
            <person name="Sekiguchi Y."/>
            <person name="Tourlousse D.M."/>
        </authorList>
    </citation>
    <scope>NUCLEOTIDE SEQUENCE</scope>
    <source>
        <strain evidence="2">14</strain>
    </source>
</reference>
<comment type="caution">
    <text evidence="2">The sequence shown here is derived from an EMBL/GenBank/DDBJ whole genome shotgun (WGS) entry which is preliminary data.</text>
</comment>
<feature type="region of interest" description="Disordered" evidence="1">
    <location>
        <begin position="68"/>
        <end position="94"/>
    </location>
</feature>
<dbReference type="RefSeq" id="WP_281885069.1">
    <property type="nucleotide sequence ID" value="NZ_BSDP01000001.1"/>
</dbReference>
<feature type="compositionally biased region" description="Basic and acidic residues" evidence="1">
    <location>
        <begin position="72"/>
        <end position="94"/>
    </location>
</feature>
<accession>A0A9W6CXX0</accession>
<dbReference type="AlphaFoldDB" id="A0A9W6CXX0"/>
<sequence>MKRINIAYDGAVYSIGEQEFEEYRDRITAAHEHNEPFWLRVNYGEGRPQPADLLIAPGIPIALIPIAPGIDDLDHPEPDPDDPSDHGTGTDDDG</sequence>
<gene>
    <name evidence="2" type="ORF">ARHIZOSPH14_22830</name>
</gene>
<protein>
    <submittedName>
        <fullName evidence="2">Uncharacterized protein</fullName>
    </submittedName>
</protein>